<keyword evidence="3" id="KW-0862">Zinc</keyword>
<dbReference type="GO" id="GO:0005634">
    <property type="term" value="C:nucleus"/>
    <property type="evidence" value="ECO:0007669"/>
    <property type="project" value="UniProtKB-SubCell"/>
</dbReference>
<accession>A0A1V6SI68</accession>
<dbReference type="GO" id="GO:0006351">
    <property type="term" value="P:DNA-templated transcription"/>
    <property type="evidence" value="ECO:0007669"/>
    <property type="project" value="InterPro"/>
</dbReference>
<dbReference type="PROSITE" id="PS50048">
    <property type="entry name" value="ZN2_CY6_FUNGAL_2"/>
    <property type="match status" value="1"/>
</dbReference>
<dbReference type="PANTHER" id="PTHR47782">
    <property type="entry name" value="ZN(II)2CYS6 TRANSCRIPTION FACTOR (EUROFUNG)-RELATED"/>
    <property type="match status" value="1"/>
</dbReference>
<evidence type="ECO:0000313" key="11">
    <source>
        <dbReference type="Proteomes" id="UP000191285"/>
    </source>
</evidence>
<evidence type="ECO:0000256" key="3">
    <source>
        <dbReference type="ARBA" id="ARBA00022833"/>
    </source>
</evidence>
<dbReference type="SMART" id="SM00906">
    <property type="entry name" value="Fungal_trans"/>
    <property type="match status" value="1"/>
</dbReference>
<dbReference type="AlphaFoldDB" id="A0A1V6SI68"/>
<keyword evidence="5" id="KW-0238">DNA-binding</keyword>
<reference evidence="11" key="1">
    <citation type="journal article" date="2017" name="Nat. Microbiol.">
        <title>Global analysis of biosynthetic gene clusters reveals vast potential of secondary metabolite production in Penicillium species.</title>
        <authorList>
            <person name="Nielsen J.C."/>
            <person name="Grijseels S."/>
            <person name="Prigent S."/>
            <person name="Ji B."/>
            <person name="Dainat J."/>
            <person name="Nielsen K.F."/>
            <person name="Frisvad J.C."/>
            <person name="Workman M."/>
            <person name="Nielsen J."/>
        </authorList>
    </citation>
    <scope>NUCLEOTIDE SEQUENCE [LARGE SCALE GENOMIC DNA]</scope>
    <source>
        <strain evidence="11">IBT 24891</strain>
    </source>
</reference>
<dbReference type="GO" id="GO:0043565">
    <property type="term" value="F:sequence-specific DNA binding"/>
    <property type="evidence" value="ECO:0007669"/>
    <property type="project" value="TreeGrafter"/>
</dbReference>
<name>A0A1V6SI68_9EURO</name>
<evidence type="ECO:0000256" key="7">
    <source>
        <dbReference type="ARBA" id="ARBA00023242"/>
    </source>
</evidence>
<evidence type="ECO:0000256" key="2">
    <source>
        <dbReference type="ARBA" id="ARBA00022723"/>
    </source>
</evidence>
<dbReference type="InterPro" id="IPR001138">
    <property type="entry name" value="Zn2Cys6_DnaBD"/>
</dbReference>
<comment type="caution">
    <text evidence="10">The sequence shown here is derived from an EMBL/GenBank/DDBJ whole genome shotgun (WGS) entry which is preliminary data.</text>
</comment>
<dbReference type="OrthoDB" id="189997at2759"/>
<evidence type="ECO:0000259" key="9">
    <source>
        <dbReference type="PROSITE" id="PS50048"/>
    </source>
</evidence>
<proteinExistence type="predicted"/>
<feature type="domain" description="Zn(2)-C6 fungal-type" evidence="9">
    <location>
        <begin position="24"/>
        <end position="54"/>
    </location>
</feature>
<dbReference type="PANTHER" id="PTHR47782:SF12">
    <property type="entry name" value="ZN(II)2CYS6 TRANSCRIPTION FACTOR (EUROFUNG)"/>
    <property type="match status" value="1"/>
</dbReference>
<keyword evidence="7" id="KW-0539">Nucleus</keyword>
<dbReference type="Pfam" id="PF00172">
    <property type="entry name" value="Zn_clus"/>
    <property type="match status" value="1"/>
</dbReference>
<dbReference type="CDD" id="cd12148">
    <property type="entry name" value="fungal_TF_MHR"/>
    <property type="match status" value="1"/>
</dbReference>
<feature type="compositionally biased region" description="Low complexity" evidence="8">
    <location>
        <begin position="91"/>
        <end position="113"/>
    </location>
</feature>
<evidence type="ECO:0000256" key="4">
    <source>
        <dbReference type="ARBA" id="ARBA00023015"/>
    </source>
</evidence>
<keyword evidence="2" id="KW-0479">Metal-binding</keyword>
<evidence type="ECO:0000256" key="6">
    <source>
        <dbReference type="ARBA" id="ARBA00023163"/>
    </source>
</evidence>
<comment type="subcellular location">
    <subcellularLocation>
        <location evidence="1">Nucleus</location>
    </subcellularLocation>
</comment>
<gene>
    <name evidence="10" type="ORF">PENSTE_c046G04391</name>
</gene>
<dbReference type="SUPFAM" id="SSF57701">
    <property type="entry name" value="Zn2/Cys6 DNA-binding domain"/>
    <property type="match status" value="1"/>
</dbReference>
<keyword evidence="11" id="KW-1185">Reference proteome</keyword>
<dbReference type="Pfam" id="PF04082">
    <property type="entry name" value="Fungal_trans"/>
    <property type="match status" value="1"/>
</dbReference>
<dbReference type="PROSITE" id="PS00463">
    <property type="entry name" value="ZN2_CY6_FUNGAL_1"/>
    <property type="match status" value="1"/>
</dbReference>
<dbReference type="Proteomes" id="UP000191285">
    <property type="component" value="Unassembled WGS sequence"/>
</dbReference>
<dbReference type="CDD" id="cd00067">
    <property type="entry name" value="GAL4"/>
    <property type="match status" value="1"/>
</dbReference>
<dbReference type="SMART" id="SM00066">
    <property type="entry name" value="GAL4"/>
    <property type="match status" value="1"/>
</dbReference>
<evidence type="ECO:0000256" key="8">
    <source>
        <dbReference type="SAM" id="MobiDB-lite"/>
    </source>
</evidence>
<evidence type="ECO:0000313" key="10">
    <source>
        <dbReference type="EMBL" id="OQE13741.1"/>
    </source>
</evidence>
<dbReference type="Gene3D" id="4.10.240.10">
    <property type="entry name" value="Zn(2)-C6 fungal-type DNA-binding domain"/>
    <property type="match status" value="1"/>
</dbReference>
<dbReference type="InterPro" id="IPR007219">
    <property type="entry name" value="XnlR_reg_dom"/>
</dbReference>
<dbReference type="GO" id="GO:0000981">
    <property type="term" value="F:DNA-binding transcription factor activity, RNA polymerase II-specific"/>
    <property type="evidence" value="ECO:0007669"/>
    <property type="project" value="InterPro"/>
</dbReference>
<keyword evidence="6" id="KW-0804">Transcription</keyword>
<protein>
    <recommendedName>
        <fullName evidence="9">Zn(2)-C6 fungal-type domain-containing protein</fullName>
    </recommendedName>
</protein>
<keyword evidence="4" id="KW-0805">Transcription regulation</keyword>
<dbReference type="InterPro" id="IPR052202">
    <property type="entry name" value="Yeast_MetPath_Reg"/>
</dbReference>
<organism evidence="10 11">
    <name type="scientific">Penicillium steckii</name>
    <dbReference type="NCBI Taxonomy" id="303698"/>
    <lineage>
        <taxon>Eukaryota</taxon>
        <taxon>Fungi</taxon>
        <taxon>Dikarya</taxon>
        <taxon>Ascomycota</taxon>
        <taxon>Pezizomycotina</taxon>
        <taxon>Eurotiomycetes</taxon>
        <taxon>Eurotiomycetidae</taxon>
        <taxon>Eurotiales</taxon>
        <taxon>Aspergillaceae</taxon>
        <taxon>Penicillium</taxon>
    </lineage>
</organism>
<feature type="region of interest" description="Disordered" evidence="8">
    <location>
        <begin position="80"/>
        <end position="117"/>
    </location>
</feature>
<dbReference type="InterPro" id="IPR036864">
    <property type="entry name" value="Zn2-C6_fun-type_DNA-bd_sf"/>
</dbReference>
<dbReference type="STRING" id="303698.A0A1V6SI68"/>
<dbReference type="GO" id="GO:0045944">
    <property type="term" value="P:positive regulation of transcription by RNA polymerase II"/>
    <property type="evidence" value="ECO:0007669"/>
    <property type="project" value="TreeGrafter"/>
</dbReference>
<dbReference type="EMBL" id="MLKD01000046">
    <property type="protein sequence ID" value="OQE13741.1"/>
    <property type="molecule type" value="Genomic_DNA"/>
</dbReference>
<evidence type="ECO:0000256" key="5">
    <source>
        <dbReference type="ARBA" id="ARBA00023125"/>
    </source>
</evidence>
<sequence>MATPVANRKTVRRRRTPGDRANRACTHCKEKRMKCDEQIPSCANCVRSHLVCLVEDPDTKKLRPRNYLEILEARLASLEQRDAQHTSPNASISSPPDLPSSTDSTHSHSVLLSGTEESPAGGLPIRVGLLDFRTTQVEPHYLGSSSSFAFAHLINPSLRGALNNKPFGPLHTSEKAESAPLPCLLPEYHIATMLSNAYFENIHPQYPFLHEPTFRRYEALLLHSSPEFNDPTQASIPLFFLNMVYAVGARIIPGYEGLSEQLYSSAQLYPEVLSADNVEAIQAILCYAIYSLRSQKGPSLWKLSGFALRQCIELGYHRSMKCDPSKRDVLHIELGKRVFWVAQGLDVTFALRLGRPLGIQLNEIDAELPLEVDDSLISTSGIASSSRLLSDGGPTSMSNAIHVIRLRQIWAKIHTLVYSGTKLQDTDNETYRASVMQLRQDLEQWISNIPQFPSRQGQTLSIFSTKAWYELNYNGSILMLYRPQLAEDKKTPDQIFIDCMEAASYICREYRRQYIGTDVKPTWSSLHFLFLAGLTYLHCLWSSPAASRSVRQIEVNKTCNDCTMVLVVIAEMWKGAAPYRDIFETLASHTVSMIVNRSMSSNLPEGPALADPLDREAVTGWISDIQFDDMGMQDIFDDMLAGFVNDFGPYSNITQFQA</sequence>
<evidence type="ECO:0000256" key="1">
    <source>
        <dbReference type="ARBA" id="ARBA00004123"/>
    </source>
</evidence>
<dbReference type="GO" id="GO:0008270">
    <property type="term" value="F:zinc ion binding"/>
    <property type="evidence" value="ECO:0007669"/>
    <property type="project" value="InterPro"/>
</dbReference>